<sequence>MSHTFTIGQLSEATQTPAATIRYYEKIGLLESPSRSGSNYRLYGSEDVARLTFVRRAREIGFTIDQVRSLLAFSDQGDGDCCAVTAMTERHLAEVEQKIRDLNLLKEHLSRLLASCRGGRFADCRIIDALTPPHEVS</sequence>
<dbReference type="PROSITE" id="PS50937">
    <property type="entry name" value="HTH_MERR_2"/>
    <property type="match status" value="1"/>
</dbReference>
<evidence type="ECO:0000313" key="5">
    <source>
        <dbReference type="EMBL" id="MFC5510446.1"/>
    </source>
</evidence>
<dbReference type="Proteomes" id="UP001596031">
    <property type="component" value="Unassembled WGS sequence"/>
</dbReference>
<reference evidence="6" key="1">
    <citation type="journal article" date="2019" name="Int. J. Syst. Evol. Microbiol.">
        <title>The Global Catalogue of Microorganisms (GCM) 10K type strain sequencing project: providing services to taxonomists for standard genome sequencing and annotation.</title>
        <authorList>
            <consortium name="The Broad Institute Genomics Platform"/>
            <consortium name="The Broad Institute Genome Sequencing Center for Infectious Disease"/>
            <person name="Wu L."/>
            <person name="Ma J."/>
        </authorList>
    </citation>
    <scope>NUCLEOTIDE SEQUENCE [LARGE SCALE GENOMIC DNA]</scope>
    <source>
        <strain evidence="6">CCUG 38813</strain>
    </source>
</reference>
<dbReference type="PANTHER" id="PTHR30204">
    <property type="entry name" value="REDOX-CYCLING DRUG-SENSING TRANSCRIPTIONAL ACTIVATOR SOXR"/>
    <property type="match status" value="1"/>
</dbReference>
<dbReference type="Pfam" id="PF09278">
    <property type="entry name" value="MerR-DNA-bind"/>
    <property type="match status" value="1"/>
</dbReference>
<comment type="caution">
    <text evidence="5">The sequence shown here is derived from an EMBL/GenBank/DDBJ whole genome shotgun (WGS) entry which is preliminary data.</text>
</comment>
<dbReference type="InterPro" id="IPR015358">
    <property type="entry name" value="Tscrpt_reg_MerR_DNA-bd"/>
</dbReference>
<dbReference type="InterPro" id="IPR000551">
    <property type="entry name" value="MerR-type_HTH_dom"/>
</dbReference>
<dbReference type="CDD" id="cd04785">
    <property type="entry name" value="HTH_CadR-PbrR-like"/>
    <property type="match status" value="1"/>
</dbReference>
<organism evidence="5 6">
    <name type="scientific">Massilia jejuensis</name>
    <dbReference type="NCBI Taxonomy" id="648894"/>
    <lineage>
        <taxon>Bacteria</taxon>
        <taxon>Pseudomonadati</taxon>
        <taxon>Pseudomonadota</taxon>
        <taxon>Betaproteobacteria</taxon>
        <taxon>Burkholderiales</taxon>
        <taxon>Oxalobacteraceae</taxon>
        <taxon>Telluria group</taxon>
        <taxon>Massilia</taxon>
    </lineage>
</organism>
<evidence type="ECO:0000259" key="4">
    <source>
        <dbReference type="PROSITE" id="PS50937"/>
    </source>
</evidence>
<keyword evidence="3" id="KW-0804">Transcription</keyword>
<keyword evidence="6" id="KW-1185">Reference proteome</keyword>
<keyword evidence="2" id="KW-0238">DNA-binding</keyword>
<dbReference type="SUPFAM" id="SSF46955">
    <property type="entry name" value="Putative DNA-binding domain"/>
    <property type="match status" value="1"/>
</dbReference>
<evidence type="ECO:0000256" key="1">
    <source>
        <dbReference type="ARBA" id="ARBA00023015"/>
    </source>
</evidence>
<gene>
    <name evidence="5" type="ORF">ACFPOU_04795</name>
</gene>
<dbReference type="EMBL" id="JBHSMS010000015">
    <property type="protein sequence ID" value="MFC5510446.1"/>
    <property type="molecule type" value="Genomic_DNA"/>
</dbReference>
<accession>A0ABW0PEG7</accession>
<feature type="domain" description="HTH merR-type" evidence="4">
    <location>
        <begin position="4"/>
        <end position="73"/>
    </location>
</feature>
<name>A0ABW0PEG7_9BURK</name>
<dbReference type="Gene3D" id="1.10.1660.10">
    <property type="match status" value="1"/>
</dbReference>
<dbReference type="RefSeq" id="WP_379717756.1">
    <property type="nucleotide sequence ID" value="NZ_JBHSMS010000015.1"/>
</dbReference>
<evidence type="ECO:0000256" key="2">
    <source>
        <dbReference type="ARBA" id="ARBA00023125"/>
    </source>
</evidence>
<proteinExistence type="predicted"/>
<keyword evidence="1" id="KW-0805">Transcription regulation</keyword>
<dbReference type="InterPro" id="IPR009061">
    <property type="entry name" value="DNA-bd_dom_put_sf"/>
</dbReference>
<dbReference type="InterPro" id="IPR047057">
    <property type="entry name" value="MerR_fam"/>
</dbReference>
<evidence type="ECO:0000256" key="3">
    <source>
        <dbReference type="ARBA" id="ARBA00023163"/>
    </source>
</evidence>
<evidence type="ECO:0000313" key="6">
    <source>
        <dbReference type="Proteomes" id="UP001596031"/>
    </source>
</evidence>
<dbReference type="Pfam" id="PF00376">
    <property type="entry name" value="MerR"/>
    <property type="match status" value="1"/>
</dbReference>
<protein>
    <submittedName>
        <fullName evidence="5">Helix-turn-helix domain-containing protein</fullName>
    </submittedName>
</protein>
<dbReference type="SMART" id="SM00422">
    <property type="entry name" value="HTH_MERR"/>
    <property type="match status" value="1"/>
</dbReference>
<dbReference type="PRINTS" id="PR00040">
    <property type="entry name" value="HTHMERR"/>
</dbReference>
<dbReference type="PANTHER" id="PTHR30204:SF92">
    <property type="entry name" value="HTH-TYPE TRANSCRIPTIONAL REGULATOR ZNTR"/>
    <property type="match status" value="1"/>
</dbReference>